<protein>
    <submittedName>
        <fullName evidence="1">Uncharacterized protein</fullName>
    </submittedName>
</protein>
<dbReference type="EMBL" id="CAJNRD030001124">
    <property type="protein sequence ID" value="CAG5109350.1"/>
    <property type="molecule type" value="Genomic_DNA"/>
</dbReference>
<reference evidence="1" key="1">
    <citation type="submission" date="2021-04" db="EMBL/GenBank/DDBJ databases">
        <authorList>
            <person name="Chebbi M.A.C M."/>
        </authorList>
    </citation>
    <scope>NUCLEOTIDE SEQUENCE</scope>
</reference>
<dbReference type="AlphaFoldDB" id="A0A8J2HUI4"/>
<comment type="caution">
    <text evidence="1">The sequence shown here is derived from an EMBL/GenBank/DDBJ whole genome shotgun (WGS) entry which is preliminary data.</text>
</comment>
<gene>
    <name evidence="1" type="ORF">HICCMSTLAB_LOCUS13986</name>
</gene>
<keyword evidence="2" id="KW-1185">Reference proteome</keyword>
<evidence type="ECO:0000313" key="2">
    <source>
        <dbReference type="Proteomes" id="UP000786811"/>
    </source>
</evidence>
<accession>A0A8J2HUI4</accession>
<organism evidence="1 2">
    <name type="scientific">Cotesia congregata</name>
    <name type="common">Parasitoid wasp</name>
    <name type="synonym">Apanteles congregatus</name>
    <dbReference type="NCBI Taxonomy" id="51543"/>
    <lineage>
        <taxon>Eukaryota</taxon>
        <taxon>Metazoa</taxon>
        <taxon>Ecdysozoa</taxon>
        <taxon>Arthropoda</taxon>
        <taxon>Hexapoda</taxon>
        <taxon>Insecta</taxon>
        <taxon>Pterygota</taxon>
        <taxon>Neoptera</taxon>
        <taxon>Endopterygota</taxon>
        <taxon>Hymenoptera</taxon>
        <taxon>Apocrita</taxon>
        <taxon>Ichneumonoidea</taxon>
        <taxon>Braconidae</taxon>
        <taxon>Microgastrinae</taxon>
        <taxon>Cotesia</taxon>
    </lineage>
</organism>
<proteinExistence type="predicted"/>
<dbReference type="Proteomes" id="UP000786811">
    <property type="component" value="Unassembled WGS sequence"/>
</dbReference>
<evidence type="ECO:0000313" key="1">
    <source>
        <dbReference type="EMBL" id="CAG5109350.1"/>
    </source>
</evidence>
<sequence>MGKGKGLLEKGVHVGHTGGDNVQGKAEGKRYLLAVSENSLNSVYLLGAVHNNLPSRKLPKNGDVLNYFMFKYKILKKTVRECAAEIIDEVQEIWSDMNTPLIKHQHAIKKMEMLFTEWRNLDKSRLKKHSEFHLLKIKKFTDKLNELFDVRLKKRPFGTSQDGR</sequence>
<name>A0A8J2HUI4_COTCN</name>